<keyword evidence="1" id="KW-0472">Membrane</keyword>
<proteinExistence type="predicted"/>
<dbReference type="EMBL" id="QOVK01000001">
    <property type="protein sequence ID" value="RXG26253.1"/>
    <property type="molecule type" value="Genomic_DNA"/>
</dbReference>
<gene>
    <name evidence="2" type="ORF">DSM02_247</name>
</gene>
<reference evidence="2 3" key="1">
    <citation type="submission" date="2018-07" db="EMBL/GenBank/DDBJ databases">
        <title>Leeuwenhoekiella genomics.</title>
        <authorList>
            <person name="Tahon G."/>
            <person name="Willems A."/>
        </authorList>
    </citation>
    <scope>NUCLEOTIDE SEQUENCE [LARGE SCALE GENOMIC DNA]</scope>
    <source>
        <strain evidence="2 3">LMG 29608</strain>
    </source>
</reference>
<dbReference type="AlphaFoldDB" id="A0A4Q0PH99"/>
<evidence type="ECO:0000256" key="1">
    <source>
        <dbReference type="SAM" id="Phobius"/>
    </source>
</evidence>
<name>A0A4Q0PH99_9FLAO</name>
<dbReference type="RefSeq" id="WP_205875040.1">
    <property type="nucleotide sequence ID" value="NZ_JBHUOO010000004.1"/>
</dbReference>
<comment type="caution">
    <text evidence="2">The sequence shown here is derived from an EMBL/GenBank/DDBJ whole genome shotgun (WGS) entry which is preliminary data.</text>
</comment>
<keyword evidence="1" id="KW-1133">Transmembrane helix</keyword>
<keyword evidence="1" id="KW-0812">Transmembrane</keyword>
<evidence type="ECO:0000313" key="3">
    <source>
        <dbReference type="Proteomes" id="UP000289859"/>
    </source>
</evidence>
<accession>A0A4Q0PH99</accession>
<evidence type="ECO:0000313" key="2">
    <source>
        <dbReference type="EMBL" id="RXG26253.1"/>
    </source>
</evidence>
<dbReference type="Proteomes" id="UP000289859">
    <property type="component" value="Unassembled WGS sequence"/>
</dbReference>
<feature type="transmembrane region" description="Helical" evidence="1">
    <location>
        <begin position="12"/>
        <end position="32"/>
    </location>
</feature>
<organism evidence="2 3">
    <name type="scientific">Leeuwenhoekiella polynyae</name>
    <dbReference type="NCBI Taxonomy" id="1550906"/>
    <lineage>
        <taxon>Bacteria</taxon>
        <taxon>Pseudomonadati</taxon>
        <taxon>Bacteroidota</taxon>
        <taxon>Flavobacteriia</taxon>
        <taxon>Flavobacteriales</taxon>
        <taxon>Flavobacteriaceae</taxon>
        <taxon>Leeuwenhoekiella</taxon>
    </lineage>
</organism>
<keyword evidence="3" id="KW-1185">Reference proteome</keyword>
<sequence length="328" mass="36970">MTHYRASSNTICRIVQIALFLNLILIPFSFYAQTPSDGLMMPAKEACILVNFQNGSFDQYWEGSRLRTNETIATVTRQTLNPMIAVGILSGLNVYIGLPYVQTSSSVPNGGRFAGAEGFQDLNIALKYRFLKRNIGQDQLSLFSTASFSTPFTNYLSDYMPYSLGLGTPQFALRGILFYELKSGFYLRGMGAHLWRGYTKAERDYYYNNGSYYTAWMDVPNAWDAEVAFGKWFFDTTLRLEFNYNVLRSTSGDDTRAYNAAQPTNKVNRDQVGVTLQYYTSFLKGLGAVANYSQVVDGRNTGKFANLSLGLTYQFNFLEKSNPITDVN</sequence>
<protein>
    <submittedName>
        <fullName evidence="2">Uncharacterized protein</fullName>
    </submittedName>
</protein>